<keyword evidence="2" id="KW-1185">Reference proteome</keyword>
<organism evidence="1 2">
    <name type="scientific">Prevotella disiens JCM 6334 = ATCC 29426</name>
    <dbReference type="NCBI Taxonomy" id="1235811"/>
    <lineage>
        <taxon>Bacteria</taxon>
        <taxon>Pseudomonadati</taxon>
        <taxon>Bacteroidota</taxon>
        <taxon>Bacteroidia</taxon>
        <taxon>Bacteroidales</taxon>
        <taxon>Prevotellaceae</taxon>
        <taxon>Prevotella</taxon>
    </lineage>
</organism>
<evidence type="ECO:0008006" key="3">
    <source>
        <dbReference type="Google" id="ProtNLM"/>
    </source>
</evidence>
<reference evidence="1 2" key="1">
    <citation type="submission" date="2013-06" db="EMBL/GenBank/DDBJ databases">
        <authorList>
            <person name="Weinstock G."/>
            <person name="Sodergren E."/>
            <person name="Lobos E.A."/>
            <person name="Fulton L."/>
            <person name="Fulton R."/>
            <person name="Courtney L."/>
            <person name="Fronick C."/>
            <person name="O'Laughlin M."/>
            <person name="Godfrey J."/>
            <person name="Wilson R.M."/>
            <person name="Miner T."/>
            <person name="Farmer C."/>
            <person name="Delehaunty K."/>
            <person name="Cordes M."/>
            <person name="Minx P."/>
            <person name="Tomlinson C."/>
            <person name="Chen J."/>
            <person name="Wollam A."/>
            <person name="Pepin K.H."/>
            <person name="Bhonagiri V."/>
            <person name="Zhang X."/>
            <person name="Warren W."/>
            <person name="Mitreva M."/>
            <person name="Mardis E.R."/>
            <person name="Wilson R.K."/>
        </authorList>
    </citation>
    <scope>NUCLEOTIDE SEQUENCE [LARGE SCALE GENOMIC DNA]</scope>
    <source>
        <strain evidence="1 2">ATCC 29426</strain>
    </source>
</reference>
<accession>A0ABN0NVB8</accession>
<name>A0ABN0NVB8_9BACT</name>
<comment type="caution">
    <text evidence="1">The sequence shown here is derived from an EMBL/GenBank/DDBJ whole genome shotgun (WGS) entry which is preliminary data.</text>
</comment>
<dbReference type="Pfam" id="PF16132">
    <property type="entry name" value="DUF4843"/>
    <property type="match status" value="1"/>
</dbReference>
<evidence type="ECO:0000313" key="2">
    <source>
        <dbReference type="Proteomes" id="UP000016660"/>
    </source>
</evidence>
<dbReference type="InterPro" id="IPR032299">
    <property type="entry name" value="DUF4843"/>
</dbReference>
<gene>
    <name evidence="1" type="ORF">HMPREF0653_00269</name>
</gene>
<dbReference type="EMBL" id="AWUY01000016">
    <property type="protein sequence ID" value="ERJ80741.1"/>
    <property type="molecule type" value="Genomic_DNA"/>
</dbReference>
<sequence>MKNKEKVMKQISSIILLLFSLWAIVGCSSDFIEPTKSGICFEKSTYKVALGSLPYAITDSTVSVLVETIGELQSEERFYKLQIIDTATTVIANLHYNQLDLNRKIKSNATHDTLKIKINRRALDDHSDYVLTLGIDESSPLQPQILERSLTKIVFNNRLDMPIWWTSVAYWLGEYDVRKYQKFIEYNGNPVTKEQFESRKYEYLRIFKRVKEYFDAHPEEGITFPDVVWEV</sequence>
<proteinExistence type="predicted"/>
<evidence type="ECO:0000313" key="1">
    <source>
        <dbReference type="EMBL" id="ERJ80741.1"/>
    </source>
</evidence>
<protein>
    <recommendedName>
        <fullName evidence="3">DUF4843 domain-containing protein</fullName>
    </recommendedName>
</protein>
<dbReference type="PROSITE" id="PS51257">
    <property type="entry name" value="PROKAR_LIPOPROTEIN"/>
    <property type="match status" value="1"/>
</dbReference>
<dbReference type="Proteomes" id="UP000016660">
    <property type="component" value="Unassembled WGS sequence"/>
</dbReference>